<dbReference type="EMBL" id="BAAAPC010000018">
    <property type="protein sequence ID" value="GAA2008098.1"/>
    <property type="molecule type" value="Genomic_DNA"/>
</dbReference>
<reference evidence="2" key="1">
    <citation type="journal article" date="2019" name="Int. J. Syst. Evol. Microbiol.">
        <title>The Global Catalogue of Microorganisms (GCM) 10K type strain sequencing project: providing services to taxonomists for standard genome sequencing and annotation.</title>
        <authorList>
            <consortium name="The Broad Institute Genomics Platform"/>
            <consortium name="The Broad Institute Genome Sequencing Center for Infectious Disease"/>
            <person name="Wu L."/>
            <person name="Ma J."/>
        </authorList>
    </citation>
    <scope>NUCLEOTIDE SEQUENCE [LARGE SCALE GENOMIC DNA]</scope>
    <source>
        <strain evidence="2">JCM 15313</strain>
    </source>
</reference>
<evidence type="ECO:0000313" key="1">
    <source>
        <dbReference type="EMBL" id="GAA2008098.1"/>
    </source>
</evidence>
<protein>
    <recommendedName>
        <fullName evidence="3">TetR family transcriptional regulator</fullName>
    </recommendedName>
</protein>
<organism evidence="1 2">
    <name type="scientific">Nocardiopsis rhodophaea</name>
    <dbReference type="NCBI Taxonomy" id="280238"/>
    <lineage>
        <taxon>Bacteria</taxon>
        <taxon>Bacillati</taxon>
        <taxon>Actinomycetota</taxon>
        <taxon>Actinomycetes</taxon>
        <taxon>Streptosporangiales</taxon>
        <taxon>Nocardiopsidaceae</taxon>
        <taxon>Nocardiopsis</taxon>
    </lineage>
</organism>
<dbReference type="SUPFAM" id="SSF48498">
    <property type="entry name" value="Tetracyclin repressor-like, C-terminal domain"/>
    <property type="match status" value="1"/>
</dbReference>
<comment type="caution">
    <text evidence="1">The sequence shown here is derived from an EMBL/GenBank/DDBJ whole genome shotgun (WGS) entry which is preliminary data.</text>
</comment>
<gene>
    <name evidence="1" type="ORF">GCM10009799_39630</name>
</gene>
<evidence type="ECO:0000313" key="2">
    <source>
        <dbReference type="Proteomes" id="UP001501585"/>
    </source>
</evidence>
<dbReference type="Proteomes" id="UP001501585">
    <property type="component" value="Unassembled WGS sequence"/>
</dbReference>
<accession>A0ABP5EU82</accession>
<dbReference type="InterPro" id="IPR036271">
    <property type="entry name" value="Tet_transcr_reg_TetR-rel_C_sf"/>
</dbReference>
<sequence length="75" mass="8024">MWSDLLTETAVLRDHLEYLRDRGHALPGDPRLVAAAMGAMLWTLGYSALTAPDPVVGDEAVDTLTDLLLHGLAGP</sequence>
<evidence type="ECO:0008006" key="3">
    <source>
        <dbReference type="Google" id="ProtNLM"/>
    </source>
</evidence>
<keyword evidence="2" id="KW-1185">Reference proteome</keyword>
<dbReference type="Gene3D" id="1.10.357.10">
    <property type="entry name" value="Tetracycline Repressor, domain 2"/>
    <property type="match status" value="1"/>
</dbReference>
<proteinExistence type="predicted"/>
<name>A0ABP5EU82_9ACTN</name>